<evidence type="ECO:0000313" key="4">
    <source>
        <dbReference type="Proteomes" id="UP000076268"/>
    </source>
</evidence>
<feature type="domain" description="Lipoprotein LPP20-like" evidence="2">
    <location>
        <begin position="81"/>
        <end position="151"/>
    </location>
</feature>
<proteinExistence type="predicted"/>
<dbReference type="RefSeq" id="WP_066237635.1">
    <property type="nucleotide sequence ID" value="NZ_LSGP01000006.1"/>
</dbReference>
<dbReference type="STRING" id="1794912.AXX12_17250"/>
<accession>A0A154BWG6</accession>
<dbReference type="Proteomes" id="UP000076268">
    <property type="component" value="Unassembled WGS sequence"/>
</dbReference>
<sequence>MSRKAILVLALCFLLVASLPIAAGANPTAANNVNILIVSNAPGAVQEVANGNGQINWETDTVEAVGTGVPSANVHHPAQSKGSARRAAIVDAQRNLLEAIKGVQVDSETTMENLAIASDTVKTRVSGLVRGARIVREQELPDGSYQVIMVIKMYGHGGLAGAIEDRLAPTIPQPLPPISSTYTPSVVDNQYQYTGLVIDARGLDLERSMGPMVFDTEGRVIYGNMYVERSYVIDTGLVDYASSADTIALAEKGQSRAGKNPLFIKAVAVKDHNRNVIISKADGDAVLAASSSTGFLTKCAVVLEH</sequence>
<protein>
    <recommendedName>
        <fullName evidence="2">Lipoprotein LPP20-like domain-containing protein</fullName>
    </recommendedName>
</protein>
<keyword evidence="1" id="KW-0732">Signal</keyword>
<evidence type="ECO:0000313" key="3">
    <source>
        <dbReference type="EMBL" id="KYZ77808.1"/>
    </source>
</evidence>
<comment type="caution">
    <text evidence="3">The sequence shown here is derived from an EMBL/GenBank/DDBJ whole genome shotgun (WGS) entry which is preliminary data.</text>
</comment>
<keyword evidence="4" id="KW-1185">Reference proteome</keyword>
<dbReference type="InterPro" id="IPR024952">
    <property type="entry name" value="LPP20-like_dom"/>
</dbReference>
<dbReference type="Pfam" id="PF02169">
    <property type="entry name" value="LPP20"/>
    <property type="match status" value="1"/>
</dbReference>
<dbReference type="InterPro" id="IPR038180">
    <property type="entry name" value="FlgT_N_sf"/>
</dbReference>
<dbReference type="AlphaFoldDB" id="A0A154BWG6"/>
<feature type="chain" id="PRO_5039111052" description="Lipoprotein LPP20-like domain-containing protein" evidence="1">
    <location>
        <begin position="23"/>
        <end position="305"/>
    </location>
</feature>
<reference evidence="3 4" key="1">
    <citation type="submission" date="2016-02" db="EMBL/GenBank/DDBJ databases">
        <title>Anaerosporomusa subterraneum gen. nov., sp. nov., a spore-forming obligate anaerobe isolated from saprolite.</title>
        <authorList>
            <person name="Choi J.K."/>
            <person name="Shah M."/>
            <person name="Yee N."/>
        </authorList>
    </citation>
    <scope>NUCLEOTIDE SEQUENCE [LARGE SCALE GENOMIC DNA]</scope>
    <source>
        <strain evidence="3 4">RU4</strain>
    </source>
</reference>
<dbReference type="Gene3D" id="3.30.1660.40">
    <property type="entry name" value="FlgT, N-terminal domain"/>
    <property type="match status" value="1"/>
</dbReference>
<evidence type="ECO:0000259" key="2">
    <source>
        <dbReference type="Pfam" id="PF02169"/>
    </source>
</evidence>
<dbReference type="EMBL" id="LSGP01000006">
    <property type="protein sequence ID" value="KYZ77808.1"/>
    <property type="molecule type" value="Genomic_DNA"/>
</dbReference>
<gene>
    <name evidence="3" type="ORF">AXX12_17250</name>
</gene>
<organism evidence="3 4">
    <name type="scientific">Anaerosporomusa subterranea</name>
    <dbReference type="NCBI Taxonomy" id="1794912"/>
    <lineage>
        <taxon>Bacteria</taxon>
        <taxon>Bacillati</taxon>
        <taxon>Bacillota</taxon>
        <taxon>Negativicutes</taxon>
        <taxon>Acetonemataceae</taxon>
        <taxon>Anaerosporomusa</taxon>
    </lineage>
</organism>
<evidence type="ECO:0000256" key="1">
    <source>
        <dbReference type="SAM" id="SignalP"/>
    </source>
</evidence>
<dbReference type="OrthoDB" id="9813452at2"/>
<feature type="signal peptide" evidence="1">
    <location>
        <begin position="1"/>
        <end position="22"/>
    </location>
</feature>
<name>A0A154BWG6_ANASB</name>